<feature type="transmembrane region" description="Helical" evidence="8">
    <location>
        <begin position="141"/>
        <end position="160"/>
    </location>
</feature>
<evidence type="ECO:0000256" key="4">
    <source>
        <dbReference type="ARBA" id="ARBA00022519"/>
    </source>
</evidence>
<feature type="transmembrane region" description="Helical" evidence="8">
    <location>
        <begin position="339"/>
        <end position="361"/>
    </location>
</feature>
<dbReference type="GO" id="GO:0005886">
    <property type="term" value="C:plasma membrane"/>
    <property type="evidence" value="ECO:0007669"/>
    <property type="project" value="UniProtKB-SubCell"/>
</dbReference>
<organism evidence="10 11">
    <name type="scientific">Paenibacillus faecis</name>
    <dbReference type="NCBI Taxonomy" id="862114"/>
    <lineage>
        <taxon>Bacteria</taxon>
        <taxon>Bacillati</taxon>
        <taxon>Bacillota</taxon>
        <taxon>Bacilli</taxon>
        <taxon>Bacillales</taxon>
        <taxon>Paenibacillaceae</taxon>
        <taxon>Paenibacillus</taxon>
    </lineage>
</organism>
<proteinExistence type="predicted"/>
<accession>A0A5D0CPX6</accession>
<dbReference type="Gene3D" id="1.20.1250.20">
    <property type="entry name" value="MFS general substrate transporter like domains"/>
    <property type="match status" value="2"/>
</dbReference>
<evidence type="ECO:0000259" key="9">
    <source>
        <dbReference type="Pfam" id="PF12832"/>
    </source>
</evidence>
<dbReference type="PANTHER" id="PTHR23522:SF10">
    <property type="entry name" value="3-PHENYLPROPIONIC ACID TRANSPORTER-RELATED"/>
    <property type="match status" value="1"/>
</dbReference>
<feature type="transmembrane region" description="Helical" evidence="8">
    <location>
        <begin position="80"/>
        <end position="97"/>
    </location>
</feature>
<keyword evidence="3" id="KW-1003">Cell membrane</keyword>
<dbReference type="EMBL" id="VSDO01000003">
    <property type="protein sequence ID" value="TYA11951.1"/>
    <property type="molecule type" value="Genomic_DNA"/>
</dbReference>
<keyword evidence="5 8" id="KW-0812">Transmembrane</keyword>
<feature type="transmembrane region" description="Helical" evidence="8">
    <location>
        <begin position="50"/>
        <end position="68"/>
    </location>
</feature>
<dbReference type="GO" id="GO:0015528">
    <property type="term" value="F:lactose:proton symporter activity"/>
    <property type="evidence" value="ECO:0007669"/>
    <property type="project" value="TreeGrafter"/>
</dbReference>
<dbReference type="Proteomes" id="UP000325218">
    <property type="component" value="Unassembled WGS sequence"/>
</dbReference>
<protein>
    <submittedName>
        <fullName evidence="10">MFS transporter</fullName>
    </submittedName>
</protein>
<dbReference type="InterPro" id="IPR036259">
    <property type="entry name" value="MFS_trans_sf"/>
</dbReference>
<reference evidence="10 11" key="1">
    <citation type="submission" date="2019-08" db="EMBL/GenBank/DDBJ databases">
        <title>Genome sequencing of Paenibacillus faecis DSM 23593(T).</title>
        <authorList>
            <person name="Kook J.-K."/>
            <person name="Park S.-N."/>
            <person name="Lim Y.K."/>
        </authorList>
    </citation>
    <scope>NUCLEOTIDE SEQUENCE [LARGE SCALE GENOMIC DNA]</scope>
    <source>
        <strain evidence="10 11">DSM 23593</strain>
    </source>
</reference>
<feature type="transmembrane region" description="Helical" evidence="8">
    <location>
        <begin position="20"/>
        <end position="38"/>
    </location>
</feature>
<evidence type="ECO:0000256" key="1">
    <source>
        <dbReference type="ARBA" id="ARBA00004429"/>
    </source>
</evidence>
<evidence type="ECO:0000313" key="10">
    <source>
        <dbReference type="EMBL" id="TYA11951.1"/>
    </source>
</evidence>
<name>A0A5D0CPX6_9BACL</name>
<dbReference type="SUPFAM" id="SSF103473">
    <property type="entry name" value="MFS general substrate transporter"/>
    <property type="match status" value="1"/>
</dbReference>
<dbReference type="GO" id="GO:0030395">
    <property type="term" value="F:lactose binding"/>
    <property type="evidence" value="ECO:0007669"/>
    <property type="project" value="TreeGrafter"/>
</dbReference>
<feature type="transmembrane region" description="Helical" evidence="8">
    <location>
        <begin position="211"/>
        <end position="237"/>
    </location>
</feature>
<feature type="domain" description="Major facilitator superfamily associated" evidence="9">
    <location>
        <begin position="20"/>
        <end position="371"/>
    </location>
</feature>
<evidence type="ECO:0000256" key="5">
    <source>
        <dbReference type="ARBA" id="ARBA00022692"/>
    </source>
</evidence>
<gene>
    <name evidence="10" type="ORF">FRY98_14485</name>
</gene>
<feature type="transmembrane region" description="Helical" evidence="8">
    <location>
        <begin position="166"/>
        <end position="186"/>
    </location>
</feature>
<dbReference type="Pfam" id="PF12832">
    <property type="entry name" value="MFS_1_like"/>
    <property type="match status" value="1"/>
</dbReference>
<evidence type="ECO:0000313" key="11">
    <source>
        <dbReference type="Proteomes" id="UP000325218"/>
    </source>
</evidence>
<dbReference type="PANTHER" id="PTHR23522">
    <property type="entry name" value="BLL5896 PROTEIN"/>
    <property type="match status" value="1"/>
</dbReference>
<feature type="transmembrane region" description="Helical" evidence="8">
    <location>
        <begin position="275"/>
        <end position="293"/>
    </location>
</feature>
<dbReference type="OrthoDB" id="1650886at2"/>
<dbReference type="AlphaFoldDB" id="A0A5D0CPX6"/>
<keyword evidence="7 8" id="KW-0472">Membrane</keyword>
<keyword evidence="2" id="KW-0813">Transport</keyword>
<comment type="subcellular location">
    <subcellularLocation>
        <location evidence="1">Cell inner membrane</location>
        <topology evidence="1">Multi-pass membrane protein</topology>
    </subcellularLocation>
</comment>
<keyword evidence="6 8" id="KW-1133">Transmembrane helix</keyword>
<feature type="transmembrane region" description="Helical" evidence="8">
    <location>
        <begin position="367"/>
        <end position="388"/>
    </location>
</feature>
<keyword evidence="11" id="KW-1185">Reference proteome</keyword>
<sequence length="406" mass="44560">MALLRDKTQPYSTIKLPLGLLNFFTYGTMVIFAAFFQLYLLDIGMDKLEIGSLMAAGPLVSLLAHPFWRSLSDRGRNIRVMLLMMMVGLLIVGHLVFKVNTYPMLYLSMMLLFFFQTPLLAHTNSLTLGYIEDMGQKFGAYRLWGSLGWTFVALTAGPIIDSVGQNGISLLFSVTLMLAIGSALLLPTIRKTTNTPIVTPVQIRRTLQNKYFVAFVLFGALVALPNAVNSIFLPLFISDLGGSRFQIGVAFFLSTLFEVGAFVLLNLFLKKKLTYLMGCLTVVSLLFALRWDLMAGATSPVQVILIQVLHAVTFGGFFHVGTRLTALLLPRPLRSAGQAVYTVALSGITGIVAGLLGGWIFQNFGPVVMYKMGVILTVIGAIGFGLMWNRLGKNGYPPAFPQTEED</sequence>
<evidence type="ECO:0000256" key="2">
    <source>
        <dbReference type="ARBA" id="ARBA00022448"/>
    </source>
</evidence>
<evidence type="ECO:0000256" key="8">
    <source>
        <dbReference type="SAM" id="Phobius"/>
    </source>
</evidence>
<feature type="transmembrane region" description="Helical" evidence="8">
    <location>
        <begin position="299"/>
        <end position="318"/>
    </location>
</feature>
<comment type="caution">
    <text evidence="10">The sequence shown here is derived from an EMBL/GenBank/DDBJ whole genome shotgun (WGS) entry which is preliminary data.</text>
</comment>
<evidence type="ECO:0000256" key="6">
    <source>
        <dbReference type="ARBA" id="ARBA00022989"/>
    </source>
</evidence>
<evidence type="ECO:0000256" key="3">
    <source>
        <dbReference type="ARBA" id="ARBA00022475"/>
    </source>
</evidence>
<dbReference type="RefSeq" id="WP_148453064.1">
    <property type="nucleotide sequence ID" value="NZ_VSDO01000003.1"/>
</dbReference>
<dbReference type="InterPro" id="IPR024989">
    <property type="entry name" value="MFS_assoc_dom"/>
</dbReference>
<keyword evidence="4" id="KW-0997">Cell inner membrane</keyword>
<evidence type="ECO:0000256" key="7">
    <source>
        <dbReference type="ARBA" id="ARBA00023136"/>
    </source>
</evidence>
<feature type="transmembrane region" description="Helical" evidence="8">
    <location>
        <begin position="249"/>
        <end position="268"/>
    </location>
</feature>